<evidence type="ECO:0000313" key="1">
    <source>
        <dbReference type="EMBL" id="CAD7090215.1"/>
    </source>
</evidence>
<dbReference type="Proteomes" id="UP000594454">
    <property type="component" value="Chromosome 5"/>
</dbReference>
<evidence type="ECO:0000313" key="2">
    <source>
        <dbReference type="Proteomes" id="UP000594454"/>
    </source>
</evidence>
<accession>A0A7R8UZV3</accession>
<proteinExistence type="predicted"/>
<keyword evidence="2" id="KW-1185">Reference proteome</keyword>
<organism evidence="1 2">
    <name type="scientific">Hermetia illucens</name>
    <name type="common">Black soldier fly</name>
    <dbReference type="NCBI Taxonomy" id="343691"/>
    <lineage>
        <taxon>Eukaryota</taxon>
        <taxon>Metazoa</taxon>
        <taxon>Ecdysozoa</taxon>
        <taxon>Arthropoda</taxon>
        <taxon>Hexapoda</taxon>
        <taxon>Insecta</taxon>
        <taxon>Pterygota</taxon>
        <taxon>Neoptera</taxon>
        <taxon>Endopterygota</taxon>
        <taxon>Diptera</taxon>
        <taxon>Brachycera</taxon>
        <taxon>Stratiomyomorpha</taxon>
        <taxon>Stratiomyidae</taxon>
        <taxon>Hermetiinae</taxon>
        <taxon>Hermetia</taxon>
    </lineage>
</organism>
<gene>
    <name evidence="1" type="ORF">HERILL_LOCUS12711</name>
</gene>
<dbReference type="AlphaFoldDB" id="A0A7R8UZV3"/>
<sequence>MVYESDFYTTRRSYTRPTVSSYTVSKREIPWEKVPYVPRPSLIADPITAFGKRRPKNEERISILEKINREGIQPSAEVLARPIQPYISARDETRQKVFSMVRRHSERVEAGGSLAASTARDSMDYVLPRLHNTTADKRPHRRYPIYSYTPVVRRVYTASYPIYSYKSIPYVAHKRLVVGTRIINSPVRSTYSPIRYIRTTRTYSPVRVIESPVRELSPIRTTSLTYSSPITTYSYSLPISSYSYSSPLTSYTPSYRTLPSTLYKEYQRIENRVRPRFGYRYLDDYLNSNSYIQFDDEARRIRTSAATLLREIHTPVFRRARSVTPFPVTRPEPVSSSVLNAYISRVTNPLRPYIDDPSINLDPITRRYIGGKSHLASVRYVGGKAYNIRNPLYDPDRVRTDVEFLSRYLRDRRAMSEKLPARELLLDSVAEANEVAASG</sequence>
<dbReference type="EMBL" id="LR899013">
    <property type="protein sequence ID" value="CAD7090215.1"/>
    <property type="molecule type" value="Genomic_DNA"/>
</dbReference>
<reference evidence="1 2" key="1">
    <citation type="submission" date="2020-11" db="EMBL/GenBank/DDBJ databases">
        <authorList>
            <person name="Wallbank WR R."/>
            <person name="Pardo Diaz C."/>
            <person name="Kozak K."/>
            <person name="Martin S."/>
            <person name="Jiggins C."/>
            <person name="Moest M."/>
            <person name="Warren A I."/>
            <person name="Generalovic N T."/>
            <person name="Byers J.R.P. K."/>
            <person name="Montejo-Kovacevich G."/>
            <person name="Yen C E."/>
        </authorList>
    </citation>
    <scope>NUCLEOTIDE SEQUENCE [LARGE SCALE GENOMIC DNA]</scope>
</reference>
<name>A0A7R8UZV3_HERIL</name>
<protein>
    <submittedName>
        <fullName evidence="1">Uncharacterized protein</fullName>
    </submittedName>
</protein>
<dbReference type="OrthoDB" id="8194914at2759"/>